<evidence type="ECO:0000256" key="4">
    <source>
        <dbReference type="SAM" id="MobiDB-lite"/>
    </source>
</evidence>
<gene>
    <name evidence="6" type="ORF">QYF61_001140</name>
</gene>
<protein>
    <recommendedName>
        <fullName evidence="2">ribonuclease H</fullName>
        <ecNumber evidence="2">3.1.26.4</ecNumber>
    </recommendedName>
</protein>
<dbReference type="PANTHER" id="PTHR33064">
    <property type="entry name" value="POL PROTEIN"/>
    <property type="match status" value="1"/>
</dbReference>
<evidence type="ECO:0000256" key="2">
    <source>
        <dbReference type="ARBA" id="ARBA00012180"/>
    </source>
</evidence>
<dbReference type="SUPFAM" id="SSF56672">
    <property type="entry name" value="DNA/RNA polymerases"/>
    <property type="match status" value="1"/>
</dbReference>
<feature type="region of interest" description="Disordered" evidence="4">
    <location>
        <begin position="727"/>
        <end position="792"/>
    </location>
</feature>
<feature type="region of interest" description="Disordered" evidence="4">
    <location>
        <begin position="1"/>
        <end position="23"/>
    </location>
</feature>
<keyword evidence="7" id="KW-1185">Reference proteome</keyword>
<feature type="domain" description="Reverse transcriptase" evidence="5">
    <location>
        <begin position="222"/>
        <end position="472"/>
    </location>
</feature>
<evidence type="ECO:0000256" key="3">
    <source>
        <dbReference type="SAM" id="Coils"/>
    </source>
</evidence>
<dbReference type="InterPro" id="IPR043128">
    <property type="entry name" value="Rev_trsase/Diguanyl_cyclase"/>
</dbReference>
<dbReference type="Proteomes" id="UP001333110">
    <property type="component" value="Unassembled WGS sequence"/>
</dbReference>
<dbReference type="InterPro" id="IPR000477">
    <property type="entry name" value="RT_dom"/>
</dbReference>
<comment type="similarity">
    <text evidence="1">Belongs to the beta type-B retroviral polymerase family. HERV class-II K(HML-2) pol subfamily.</text>
</comment>
<proteinExistence type="inferred from homology"/>
<dbReference type="Gene3D" id="3.30.70.270">
    <property type="match status" value="2"/>
</dbReference>
<feature type="coiled-coil region" evidence="3">
    <location>
        <begin position="112"/>
        <end position="153"/>
    </location>
</feature>
<dbReference type="GO" id="GO:0004523">
    <property type="term" value="F:RNA-DNA hybrid ribonuclease activity"/>
    <property type="evidence" value="ECO:0007669"/>
    <property type="project" value="UniProtKB-EC"/>
</dbReference>
<dbReference type="InterPro" id="IPR043502">
    <property type="entry name" value="DNA/RNA_pol_sf"/>
</dbReference>
<feature type="region of interest" description="Disordered" evidence="4">
    <location>
        <begin position="37"/>
        <end position="63"/>
    </location>
</feature>
<evidence type="ECO:0000256" key="1">
    <source>
        <dbReference type="ARBA" id="ARBA00010879"/>
    </source>
</evidence>
<feature type="compositionally biased region" description="Basic and acidic residues" evidence="4">
    <location>
        <begin position="13"/>
        <end position="23"/>
    </location>
</feature>
<dbReference type="EMBL" id="JAUNZN010000044">
    <property type="protein sequence ID" value="KAK4806217.1"/>
    <property type="molecule type" value="Genomic_DNA"/>
</dbReference>
<sequence length="792" mass="89533">MARAGRRAWGGGEQERDVESVSEDARFQVLPNLTMYGQRSHRADLRKGLATAPETPHDHPPPPAPAQKIENFLEQEPSALTAAQKYKCTVKWAKRDTSESSQDLGKSLQAELEAEREKRVRSEIAATRLQNQLRDAFVRERELRSELAEARREDLVSECGHCGLFKEREMADRGVAGRYPWEEMERAKCQHDERTAPQLRPLIKTEFQYEGGADTTLEIITKEIPYSATELAKLQDRYSRLPRETETEYVWRVSLTGGDRIKLSEEEAQGYWGPGVFLTVPDSRAPWSLTQRAAYGAGGLDPMERGDPVTIPTPGPDQITESVQKTACLQLMHDRLLIPHQPSPMLLKADPNRMKPLIKGLPDPLKENDRGRFAFTWDGIQYTFTRLPQGYKHSPTLAHHALAQALAEAPPPEEGVRTYQYIDDVLIGGADTTTMEKTQKNIIAHLEGLGLQIPVEKVQLPAPEVKFLGIWWKGGTVCIPPETLTTLEQVRVPENKKELQHALGLLVFWRKHIPDFSIIARPLYDLTRKRAAWDWTPVHEEALKLLVFEAGVYQALGPIHPTDPFQIEWGFAIHGASIHIWQRGPEGPTRPLGFFSRSFKDAEKRYSAWEKGLFVVTLALQEVGKIIRKQSIILRGPFKVLRPVLAGTPPPMGVAQRETVRKWYAQLEHYSHAYQVEEGTPRILQIQDRSSVPLEKEAPPTYIREAPPYEPQLKNVWFTDASSKREAGRRAWGGGEQERDVESTSEDARFQVLPNLTMYGQRSHRADLRKGLATAPETPHDHPPPPSACAED</sequence>
<dbReference type="InterPro" id="IPR051320">
    <property type="entry name" value="Viral_Replic_Matur_Polypro"/>
</dbReference>
<dbReference type="Pfam" id="PF00078">
    <property type="entry name" value="RVT_1"/>
    <property type="match status" value="1"/>
</dbReference>
<dbReference type="Pfam" id="PF17919">
    <property type="entry name" value="RT_RNaseH_2"/>
    <property type="match status" value="1"/>
</dbReference>
<accession>A0AAN7MI63</accession>
<dbReference type="InterPro" id="IPR041577">
    <property type="entry name" value="RT_RNaseH_2"/>
</dbReference>
<keyword evidence="3" id="KW-0175">Coiled coil</keyword>
<dbReference type="PANTHER" id="PTHR33064:SF37">
    <property type="entry name" value="RIBONUCLEASE H"/>
    <property type="match status" value="1"/>
</dbReference>
<reference evidence="6 7" key="1">
    <citation type="journal article" date="2023" name="J. Hered.">
        <title>Chromosome-level genome of the wood stork (Mycteria americana) provides insight into avian chromosome evolution.</title>
        <authorList>
            <person name="Flamio R. Jr."/>
            <person name="Ramstad K.M."/>
        </authorList>
    </citation>
    <scope>NUCLEOTIDE SEQUENCE [LARGE SCALE GENOMIC DNA]</scope>
    <source>
        <strain evidence="6">JAX WOST 10</strain>
    </source>
</reference>
<feature type="compositionally biased region" description="Basic and acidic residues" evidence="4">
    <location>
        <begin position="736"/>
        <end position="749"/>
    </location>
</feature>
<dbReference type="AlphaFoldDB" id="A0AAN7MI63"/>
<evidence type="ECO:0000313" key="7">
    <source>
        <dbReference type="Proteomes" id="UP001333110"/>
    </source>
</evidence>
<comment type="caution">
    <text evidence="6">The sequence shown here is derived from an EMBL/GenBank/DDBJ whole genome shotgun (WGS) entry which is preliminary data.</text>
</comment>
<evidence type="ECO:0000259" key="5">
    <source>
        <dbReference type="PROSITE" id="PS50878"/>
    </source>
</evidence>
<organism evidence="6 7">
    <name type="scientific">Mycteria americana</name>
    <name type="common">Wood stork</name>
    <dbReference type="NCBI Taxonomy" id="33587"/>
    <lineage>
        <taxon>Eukaryota</taxon>
        <taxon>Metazoa</taxon>
        <taxon>Chordata</taxon>
        <taxon>Craniata</taxon>
        <taxon>Vertebrata</taxon>
        <taxon>Euteleostomi</taxon>
        <taxon>Archelosauria</taxon>
        <taxon>Archosauria</taxon>
        <taxon>Dinosauria</taxon>
        <taxon>Saurischia</taxon>
        <taxon>Theropoda</taxon>
        <taxon>Coelurosauria</taxon>
        <taxon>Aves</taxon>
        <taxon>Neognathae</taxon>
        <taxon>Neoaves</taxon>
        <taxon>Aequornithes</taxon>
        <taxon>Ciconiiformes</taxon>
        <taxon>Ciconiidae</taxon>
        <taxon>Mycteria</taxon>
    </lineage>
</organism>
<dbReference type="EC" id="3.1.26.4" evidence="2"/>
<name>A0AAN7MI63_MYCAM</name>
<evidence type="ECO:0000313" key="6">
    <source>
        <dbReference type="EMBL" id="KAK4806217.1"/>
    </source>
</evidence>
<dbReference type="PROSITE" id="PS50878">
    <property type="entry name" value="RT_POL"/>
    <property type="match status" value="1"/>
</dbReference>